<organism evidence="1 2">
    <name type="scientific">Canavalia gladiata</name>
    <name type="common">Sword bean</name>
    <name type="synonym">Dolichos gladiatus</name>
    <dbReference type="NCBI Taxonomy" id="3824"/>
    <lineage>
        <taxon>Eukaryota</taxon>
        <taxon>Viridiplantae</taxon>
        <taxon>Streptophyta</taxon>
        <taxon>Embryophyta</taxon>
        <taxon>Tracheophyta</taxon>
        <taxon>Spermatophyta</taxon>
        <taxon>Magnoliopsida</taxon>
        <taxon>eudicotyledons</taxon>
        <taxon>Gunneridae</taxon>
        <taxon>Pentapetalae</taxon>
        <taxon>rosids</taxon>
        <taxon>fabids</taxon>
        <taxon>Fabales</taxon>
        <taxon>Fabaceae</taxon>
        <taxon>Papilionoideae</taxon>
        <taxon>50 kb inversion clade</taxon>
        <taxon>NPAAA clade</taxon>
        <taxon>indigoferoid/millettioid clade</taxon>
        <taxon>Phaseoleae</taxon>
        <taxon>Canavalia</taxon>
    </lineage>
</organism>
<proteinExistence type="predicted"/>
<protein>
    <submittedName>
        <fullName evidence="1">Uncharacterized protein</fullName>
    </submittedName>
</protein>
<gene>
    <name evidence="1" type="ORF">VNO77_11713</name>
</gene>
<dbReference type="EMBL" id="JAYMYQ010000002">
    <property type="protein sequence ID" value="KAK7351928.1"/>
    <property type="molecule type" value="Genomic_DNA"/>
</dbReference>
<evidence type="ECO:0000313" key="1">
    <source>
        <dbReference type="EMBL" id="KAK7351928.1"/>
    </source>
</evidence>
<evidence type="ECO:0000313" key="2">
    <source>
        <dbReference type="Proteomes" id="UP001367508"/>
    </source>
</evidence>
<dbReference type="AlphaFoldDB" id="A0AAN9MH52"/>
<name>A0AAN9MH52_CANGL</name>
<accession>A0AAN9MH52</accession>
<sequence length="127" mass="14240">MNIFDLIKVERSVEITFAGDRYASCKKSIGLEWGALLTNYVIGNQNKTFIHRSLKLDALCWTISVGEPSVGPCPGLPVIQAYSNLVPCSNHFSNDAFSIFTNEVVPGKQRKNGKMFVKSRDWIQRTD</sequence>
<comment type="caution">
    <text evidence="1">The sequence shown here is derived from an EMBL/GenBank/DDBJ whole genome shotgun (WGS) entry which is preliminary data.</text>
</comment>
<dbReference type="Proteomes" id="UP001367508">
    <property type="component" value="Unassembled WGS sequence"/>
</dbReference>
<reference evidence="1 2" key="1">
    <citation type="submission" date="2024-01" db="EMBL/GenBank/DDBJ databases">
        <title>The genomes of 5 underutilized Papilionoideae crops provide insights into root nodulation and disease resistanc.</title>
        <authorList>
            <person name="Jiang F."/>
        </authorList>
    </citation>
    <scope>NUCLEOTIDE SEQUENCE [LARGE SCALE GENOMIC DNA]</scope>
    <source>
        <strain evidence="1">LVBAO_FW01</strain>
        <tissue evidence="1">Leaves</tissue>
    </source>
</reference>
<keyword evidence="2" id="KW-1185">Reference proteome</keyword>